<reference evidence="4" key="1">
    <citation type="submission" date="2024-05" db="EMBL/GenBank/DDBJ databases">
        <title>Alkalihalobacillus sp. strain MEB203 novel alkaliphilic bacterium from Lonar Lake, India.</title>
        <authorList>
            <person name="Joshi A."/>
            <person name="Thite S."/>
            <person name="Mengade P."/>
        </authorList>
    </citation>
    <scope>NUCLEOTIDE SEQUENCE</scope>
    <source>
        <strain evidence="4">MEB 203</strain>
    </source>
</reference>
<dbReference type="EMBL" id="JAOTPO010000007">
    <property type="protein sequence ID" value="MDE5414085.1"/>
    <property type="molecule type" value="Genomic_DNA"/>
</dbReference>
<organism evidence="4 5">
    <name type="scientific">Alkalihalobacterium chitinilyticum</name>
    <dbReference type="NCBI Taxonomy" id="2980103"/>
    <lineage>
        <taxon>Bacteria</taxon>
        <taxon>Bacillati</taxon>
        <taxon>Bacillota</taxon>
        <taxon>Bacilli</taxon>
        <taxon>Bacillales</taxon>
        <taxon>Bacillaceae</taxon>
        <taxon>Alkalihalobacterium</taxon>
    </lineage>
</organism>
<accession>A0ABT5VF44</accession>
<dbReference type="Pfam" id="PF13791">
    <property type="entry name" value="Sigma_reg_C"/>
    <property type="match status" value="1"/>
</dbReference>
<dbReference type="Proteomes" id="UP001148125">
    <property type="component" value="Unassembled WGS sequence"/>
</dbReference>
<proteinExistence type="predicted"/>
<feature type="domain" description="Sigma factor regulator C-terminal" evidence="2">
    <location>
        <begin position="206"/>
        <end position="382"/>
    </location>
</feature>
<evidence type="ECO:0000313" key="4">
    <source>
        <dbReference type="EMBL" id="MDE5414085.1"/>
    </source>
</evidence>
<keyword evidence="1" id="KW-1133">Transmembrane helix</keyword>
<keyword evidence="5" id="KW-1185">Reference proteome</keyword>
<keyword evidence="1" id="KW-0812">Transmembrane</keyword>
<gene>
    <name evidence="4" type="ORF">N7Z68_11900</name>
</gene>
<keyword evidence="1" id="KW-0472">Membrane</keyword>
<evidence type="ECO:0000313" key="5">
    <source>
        <dbReference type="Proteomes" id="UP001148125"/>
    </source>
</evidence>
<dbReference type="RefSeq" id="WP_275118698.1">
    <property type="nucleotide sequence ID" value="NZ_JAOTPO010000007.1"/>
</dbReference>
<evidence type="ECO:0000259" key="2">
    <source>
        <dbReference type="Pfam" id="PF13791"/>
    </source>
</evidence>
<evidence type="ECO:0000256" key="1">
    <source>
        <dbReference type="SAM" id="Phobius"/>
    </source>
</evidence>
<name>A0ABT5VF44_9BACI</name>
<dbReference type="InterPro" id="IPR025672">
    <property type="entry name" value="Sigma_reg_C_dom"/>
</dbReference>
<evidence type="ECO:0000259" key="3">
    <source>
        <dbReference type="Pfam" id="PF13800"/>
    </source>
</evidence>
<comment type="caution">
    <text evidence="4">The sequence shown here is derived from an EMBL/GenBank/DDBJ whole genome shotgun (WGS) entry which is preliminary data.</text>
</comment>
<dbReference type="Pfam" id="PF13800">
    <property type="entry name" value="Sigma_reg_N"/>
    <property type="match status" value="1"/>
</dbReference>
<feature type="domain" description="Sigma factor regulator N-terminal" evidence="3">
    <location>
        <begin position="64"/>
        <end position="157"/>
    </location>
</feature>
<protein>
    <submittedName>
        <fullName evidence="4">Anti-sigma factor</fullName>
    </submittedName>
</protein>
<feature type="transmembrane region" description="Helical" evidence="1">
    <location>
        <begin position="78"/>
        <end position="103"/>
    </location>
</feature>
<sequence length="390" mass="44897">MTDEFKKKLDAYEKGELTGSELEQFEHELEKLEIYQQHLGVKETTNEKPAKETITTGFNDKKQRKILKRSKWKARIQTAFTALILFLGILIVTSILTAVYYSWGTPNRSEVLSNVIDHTLTVTQPDGHLGGTSINAKTFFRMEATRDIRKRVGNETITVGDMKINFLFSMMSFPEISHYGRQSQNRSIFYHPSATEVYAEPDWHPLEQLPEGTVASAYLSFDQLYGTNEVFQLFEGKDLDLSWLAVDTGPELNDPFHSDVILDPIGFPSYPIWHEDDMIVTSRSEEKGFLFGRIVTESSMSPDYEVGDETVLHEQFLKTLSFLEPHEAKANRLAFNRLNLTERIQYLKTEGIFHYGVVITGPTKEILALREEPWITTVEVDEVTFWNWHH</sequence>
<dbReference type="InterPro" id="IPR029101">
    <property type="entry name" value="Sigma_reg_N"/>
</dbReference>